<dbReference type="PANTHER" id="PTHR38050:SF2">
    <property type="entry name" value="FERULOYL ESTERASE C-RELATED"/>
    <property type="match status" value="1"/>
</dbReference>
<dbReference type="InterPro" id="IPR029058">
    <property type="entry name" value="AB_hydrolase_fold"/>
</dbReference>
<evidence type="ECO:0000313" key="12">
    <source>
        <dbReference type="Proteomes" id="UP000039046"/>
    </source>
</evidence>
<dbReference type="GO" id="GO:0030600">
    <property type="term" value="F:feruloyl esterase activity"/>
    <property type="evidence" value="ECO:0007669"/>
    <property type="project" value="UniProtKB-EC"/>
</dbReference>
<comment type="subcellular location">
    <subcellularLocation>
        <location evidence="1">Secreted</location>
    </subcellularLocation>
</comment>
<reference evidence="11 12" key="1">
    <citation type="journal article" date="2015" name="Genome Announc.">
        <title>Draft Genome Sequence and Gene Annotation of the Entomopathogenic Fungus Verticillium hemipterigenum.</title>
        <authorList>
            <person name="Horn F."/>
            <person name="Habel A."/>
            <person name="Scharf D.H."/>
            <person name="Dworschak J."/>
            <person name="Brakhage A.A."/>
            <person name="Guthke R."/>
            <person name="Hertweck C."/>
            <person name="Linde J."/>
        </authorList>
    </citation>
    <scope>NUCLEOTIDE SEQUENCE [LARGE SCALE GENOMIC DNA]</scope>
</reference>
<keyword evidence="12" id="KW-1185">Reference proteome</keyword>
<sequence>MFPKALYCVLLAGVAASACASPTSGCSKALPDGQEPGNVYNVTVPSGGDSDRYVLISIPPSYNAGAKTSAILSFHGGRKTAQDQLDLDLLTSTDFNSDKFVIYPQGIDNLWQGVPDVDVDDVAFTTAILDHLQDTYCIDSSRIFATGKSDGAGFVNVLACDANLSARIAAFAPVSGAFYINTSPCHASTVAIPCSASRKNIPFLEFHGGNDTTIAYTGGARKGECLPTIPHFIQQWAVRDGLGSKNTSSSLADNTTRYKFGDGLVQHIFDSVIGHDWPSTQPNDDNQRSGHNVASFNATPIILDFFNSHPLA</sequence>
<evidence type="ECO:0000256" key="9">
    <source>
        <dbReference type="ARBA" id="ARBA00034075"/>
    </source>
</evidence>
<dbReference type="AlphaFoldDB" id="A0A0A1TCD7"/>
<keyword evidence="5 10" id="KW-0732">Signal</keyword>
<dbReference type="EMBL" id="CDHN01000001">
    <property type="protein sequence ID" value="CEJ83049.1"/>
    <property type="molecule type" value="Genomic_DNA"/>
</dbReference>
<organism evidence="11 12">
    <name type="scientific">[Torrubiella] hemipterigena</name>
    <dbReference type="NCBI Taxonomy" id="1531966"/>
    <lineage>
        <taxon>Eukaryota</taxon>
        <taxon>Fungi</taxon>
        <taxon>Dikarya</taxon>
        <taxon>Ascomycota</taxon>
        <taxon>Pezizomycotina</taxon>
        <taxon>Sordariomycetes</taxon>
        <taxon>Hypocreomycetidae</taxon>
        <taxon>Hypocreales</taxon>
        <taxon>Clavicipitaceae</taxon>
        <taxon>Clavicipitaceae incertae sedis</taxon>
        <taxon>'Torrubiella' clade</taxon>
    </lineage>
</organism>
<accession>A0A0A1TCD7</accession>
<evidence type="ECO:0000256" key="1">
    <source>
        <dbReference type="ARBA" id="ARBA00004613"/>
    </source>
</evidence>
<feature type="signal peptide" evidence="10">
    <location>
        <begin position="1"/>
        <end position="20"/>
    </location>
</feature>
<protein>
    <recommendedName>
        <fullName evidence="2">feruloyl esterase</fullName>
        <ecNumber evidence="2">3.1.1.73</ecNumber>
    </recommendedName>
</protein>
<comment type="catalytic activity">
    <reaction evidence="9">
        <text>feruloyl-polysaccharide + H2O = ferulate + polysaccharide.</text>
        <dbReference type="EC" id="3.1.1.73"/>
    </reaction>
</comment>
<evidence type="ECO:0000256" key="2">
    <source>
        <dbReference type="ARBA" id="ARBA00013091"/>
    </source>
</evidence>
<evidence type="ECO:0000256" key="8">
    <source>
        <dbReference type="ARBA" id="ARBA00023326"/>
    </source>
</evidence>
<dbReference type="GO" id="GO:0005576">
    <property type="term" value="C:extracellular region"/>
    <property type="evidence" value="ECO:0007669"/>
    <property type="project" value="UniProtKB-SubCell"/>
</dbReference>
<dbReference type="PROSITE" id="PS51257">
    <property type="entry name" value="PROKAR_LIPOPROTEIN"/>
    <property type="match status" value="1"/>
</dbReference>
<dbReference type="GO" id="GO:0045493">
    <property type="term" value="P:xylan catabolic process"/>
    <property type="evidence" value="ECO:0007669"/>
    <property type="project" value="UniProtKB-KW"/>
</dbReference>
<keyword evidence="7" id="KW-0119">Carbohydrate metabolism</keyword>
<dbReference type="InterPro" id="IPR043595">
    <property type="entry name" value="FaeB/C/D"/>
</dbReference>
<evidence type="ECO:0000256" key="5">
    <source>
        <dbReference type="ARBA" id="ARBA00022729"/>
    </source>
</evidence>
<evidence type="ECO:0000313" key="11">
    <source>
        <dbReference type="EMBL" id="CEJ83049.1"/>
    </source>
</evidence>
<dbReference type="OrthoDB" id="424610at2759"/>
<dbReference type="SUPFAM" id="SSF53474">
    <property type="entry name" value="alpha/beta-Hydrolases"/>
    <property type="match status" value="1"/>
</dbReference>
<dbReference type="HOGENOM" id="CLU_027551_3_0_1"/>
<feature type="chain" id="PRO_5001979507" description="feruloyl esterase" evidence="10">
    <location>
        <begin position="21"/>
        <end position="312"/>
    </location>
</feature>
<dbReference type="Proteomes" id="UP000039046">
    <property type="component" value="Unassembled WGS sequence"/>
</dbReference>
<name>A0A0A1TCD7_9HYPO</name>
<keyword evidence="8" id="KW-0624">Polysaccharide degradation</keyword>
<evidence type="ECO:0000256" key="10">
    <source>
        <dbReference type="SAM" id="SignalP"/>
    </source>
</evidence>
<keyword evidence="4" id="KW-0858">Xylan degradation</keyword>
<keyword evidence="6" id="KW-0378">Hydrolase</keyword>
<dbReference type="Gene3D" id="3.40.50.1820">
    <property type="entry name" value="alpha/beta hydrolase"/>
    <property type="match status" value="1"/>
</dbReference>
<dbReference type="STRING" id="1531966.A0A0A1TCD7"/>
<proteinExistence type="predicted"/>
<evidence type="ECO:0000256" key="4">
    <source>
        <dbReference type="ARBA" id="ARBA00022651"/>
    </source>
</evidence>
<gene>
    <name evidence="11" type="ORF">VHEMI03081</name>
</gene>
<evidence type="ECO:0000256" key="3">
    <source>
        <dbReference type="ARBA" id="ARBA00022525"/>
    </source>
</evidence>
<dbReference type="EC" id="3.1.1.73" evidence="2"/>
<keyword evidence="3" id="KW-0964">Secreted</keyword>
<evidence type="ECO:0000256" key="7">
    <source>
        <dbReference type="ARBA" id="ARBA00023277"/>
    </source>
</evidence>
<evidence type="ECO:0000256" key="6">
    <source>
        <dbReference type="ARBA" id="ARBA00022801"/>
    </source>
</evidence>
<dbReference type="PANTHER" id="PTHR38050">
    <property type="match status" value="1"/>
</dbReference>